<protein>
    <submittedName>
        <fullName evidence="1">Uncharacterized protein</fullName>
    </submittedName>
</protein>
<dbReference type="Proteomes" id="UP000315295">
    <property type="component" value="Unassembled WGS sequence"/>
</dbReference>
<evidence type="ECO:0000313" key="2">
    <source>
        <dbReference type="Proteomes" id="UP000315295"/>
    </source>
</evidence>
<organism evidence="1 2">
    <name type="scientific">Malus baccata</name>
    <name type="common">Siberian crab apple</name>
    <name type="synonym">Pyrus baccata</name>
    <dbReference type="NCBI Taxonomy" id="106549"/>
    <lineage>
        <taxon>Eukaryota</taxon>
        <taxon>Viridiplantae</taxon>
        <taxon>Streptophyta</taxon>
        <taxon>Embryophyta</taxon>
        <taxon>Tracheophyta</taxon>
        <taxon>Spermatophyta</taxon>
        <taxon>Magnoliopsida</taxon>
        <taxon>eudicotyledons</taxon>
        <taxon>Gunneridae</taxon>
        <taxon>Pentapetalae</taxon>
        <taxon>rosids</taxon>
        <taxon>fabids</taxon>
        <taxon>Rosales</taxon>
        <taxon>Rosaceae</taxon>
        <taxon>Amygdaloideae</taxon>
        <taxon>Maleae</taxon>
        <taxon>Malus</taxon>
    </lineage>
</organism>
<dbReference type="EMBL" id="VIEB01001416">
    <property type="protein sequence ID" value="TQD72345.1"/>
    <property type="molecule type" value="Genomic_DNA"/>
</dbReference>
<accession>A0A540KDP2</accession>
<reference evidence="1 2" key="1">
    <citation type="journal article" date="2019" name="G3 (Bethesda)">
        <title>Sequencing of a Wild Apple (Malus baccata) Genome Unravels the Differences Between Cultivated and Wild Apple Species Regarding Disease Resistance and Cold Tolerance.</title>
        <authorList>
            <person name="Chen X."/>
        </authorList>
    </citation>
    <scope>NUCLEOTIDE SEQUENCE [LARGE SCALE GENOMIC DNA]</scope>
    <source>
        <strain evidence="2">cv. Shandingzi</strain>
        <tissue evidence="1">Leaves</tissue>
    </source>
</reference>
<name>A0A540KDP2_MALBA</name>
<dbReference type="AlphaFoldDB" id="A0A540KDP2"/>
<gene>
    <name evidence="1" type="ORF">C1H46_042115</name>
</gene>
<sequence>MQSLPIQFQILKNPAKLKNHKTEISKFFPTQLLLNDVNLNGDESNPISVLEPGSP</sequence>
<comment type="caution">
    <text evidence="1">The sequence shown here is derived from an EMBL/GenBank/DDBJ whole genome shotgun (WGS) entry which is preliminary data.</text>
</comment>
<proteinExistence type="predicted"/>
<keyword evidence="2" id="KW-1185">Reference proteome</keyword>
<evidence type="ECO:0000313" key="1">
    <source>
        <dbReference type="EMBL" id="TQD72345.1"/>
    </source>
</evidence>